<comment type="caution">
    <text evidence="1">The sequence shown here is derived from an EMBL/GenBank/DDBJ whole genome shotgun (WGS) entry which is preliminary data.</text>
</comment>
<name>A0A4Z2EHU4_9TELE</name>
<proteinExistence type="predicted"/>
<evidence type="ECO:0000313" key="1">
    <source>
        <dbReference type="EMBL" id="TNN28393.1"/>
    </source>
</evidence>
<dbReference type="AlphaFoldDB" id="A0A4Z2EHU4"/>
<reference evidence="1 2" key="1">
    <citation type="submission" date="2019-03" db="EMBL/GenBank/DDBJ databases">
        <title>First draft genome of Liparis tanakae, snailfish: a comprehensive survey of snailfish specific genes.</title>
        <authorList>
            <person name="Kim W."/>
            <person name="Song I."/>
            <person name="Jeong J.-H."/>
            <person name="Kim D."/>
            <person name="Kim S."/>
            <person name="Ryu S."/>
            <person name="Song J.Y."/>
            <person name="Lee S.K."/>
        </authorList>
    </citation>
    <scope>NUCLEOTIDE SEQUENCE [LARGE SCALE GENOMIC DNA]</scope>
    <source>
        <tissue evidence="1">Muscle</tissue>
    </source>
</reference>
<evidence type="ECO:0000313" key="2">
    <source>
        <dbReference type="Proteomes" id="UP000314294"/>
    </source>
</evidence>
<sequence>MRISLCRARHQSWATVVFRSR</sequence>
<protein>
    <submittedName>
        <fullName evidence="1">Uncharacterized protein</fullName>
    </submittedName>
</protein>
<dbReference type="Proteomes" id="UP000314294">
    <property type="component" value="Unassembled WGS sequence"/>
</dbReference>
<accession>A0A4Z2EHU4</accession>
<dbReference type="EMBL" id="SRLO01006943">
    <property type="protein sequence ID" value="TNN28393.1"/>
    <property type="molecule type" value="Genomic_DNA"/>
</dbReference>
<keyword evidence="2" id="KW-1185">Reference proteome</keyword>
<organism evidence="1 2">
    <name type="scientific">Liparis tanakae</name>
    <name type="common">Tanaka's snailfish</name>
    <dbReference type="NCBI Taxonomy" id="230148"/>
    <lineage>
        <taxon>Eukaryota</taxon>
        <taxon>Metazoa</taxon>
        <taxon>Chordata</taxon>
        <taxon>Craniata</taxon>
        <taxon>Vertebrata</taxon>
        <taxon>Euteleostomi</taxon>
        <taxon>Actinopterygii</taxon>
        <taxon>Neopterygii</taxon>
        <taxon>Teleostei</taxon>
        <taxon>Neoteleostei</taxon>
        <taxon>Acanthomorphata</taxon>
        <taxon>Eupercaria</taxon>
        <taxon>Perciformes</taxon>
        <taxon>Cottioidei</taxon>
        <taxon>Cottales</taxon>
        <taxon>Liparidae</taxon>
        <taxon>Liparis</taxon>
    </lineage>
</organism>
<gene>
    <name evidence="1" type="ORF">EYF80_061459</name>
</gene>